<dbReference type="EMBL" id="LXQA010261044">
    <property type="protein sequence ID" value="MCI38885.1"/>
    <property type="molecule type" value="Genomic_DNA"/>
</dbReference>
<name>A0A392RTF6_9FABA</name>
<dbReference type="AlphaFoldDB" id="A0A392RTF6"/>
<protein>
    <submittedName>
        <fullName evidence="1">Uncharacterized protein</fullName>
    </submittedName>
</protein>
<evidence type="ECO:0000313" key="2">
    <source>
        <dbReference type="Proteomes" id="UP000265520"/>
    </source>
</evidence>
<comment type="caution">
    <text evidence="1">The sequence shown here is derived from an EMBL/GenBank/DDBJ whole genome shotgun (WGS) entry which is preliminary data.</text>
</comment>
<keyword evidence="2" id="KW-1185">Reference proteome</keyword>
<sequence length="36" mass="3750">MVGGAAAAAMGVRETVTDFSMPARGEREWIGLGLKN</sequence>
<evidence type="ECO:0000313" key="1">
    <source>
        <dbReference type="EMBL" id="MCI38885.1"/>
    </source>
</evidence>
<reference evidence="1 2" key="1">
    <citation type="journal article" date="2018" name="Front. Plant Sci.">
        <title>Red Clover (Trifolium pratense) and Zigzag Clover (T. medium) - A Picture of Genomic Similarities and Differences.</title>
        <authorList>
            <person name="Dluhosova J."/>
            <person name="Istvanek J."/>
            <person name="Nedelnik J."/>
            <person name="Repkova J."/>
        </authorList>
    </citation>
    <scope>NUCLEOTIDE SEQUENCE [LARGE SCALE GENOMIC DNA]</scope>
    <source>
        <strain evidence="2">cv. 10/8</strain>
        <tissue evidence="1">Leaf</tissue>
    </source>
</reference>
<dbReference type="Proteomes" id="UP000265520">
    <property type="component" value="Unassembled WGS sequence"/>
</dbReference>
<organism evidence="1 2">
    <name type="scientific">Trifolium medium</name>
    <dbReference type="NCBI Taxonomy" id="97028"/>
    <lineage>
        <taxon>Eukaryota</taxon>
        <taxon>Viridiplantae</taxon>
        <taxon>Streptophyta</taxon>
        <taxon>Embryophyta</taxon>
        <taxon>Tracheophyta</taxon>
        <taxon>Spermatophyta</taxon>
        <taxon>Magnoliopsida</taxon>
        <taxon>eudicotyledons</taxon>
        <taxon>Gunneridae</taxon>
        <taxon>Pentapetalae</taxon>
        <taxon>rosids</taxon>
        <taxon>fabids</taxon>
        <taxon>Fabales</taxon>
        <taxon>Fabaceae</taxon>
        <taxon>Papilionoideae</taxon>
        <taxon>50 kb inversion clade</taxon>
        <taxon>NPAAA clade</taxon>
        <taxon>Hologalegina</taxon>
        <taxon>IRL clade</taxon>
        <taxon>Trifolieae</taxon>
        <taxon>Trifolium</taxon>
    </lineage>
</organism>
<accession>A0A392RTF6</accession>
<proteinExistence type="predicted"/>